<feature type="compositionally biased region" description="Polar residues" evidence="2">
    <location>
        <begin position="2204"/>
        <end position="2218"/>
    </location>
</feature>
<feature type="region of interest" description="Disordered" evidence="2">
    <location>
        <begin position="4817"/>
        <end position="4923"/>
    </location>
</feature>
<dbReference type="OMA" id="EWHITQK"/>
<feature type="compositionally biased region" description="Basic and acidic residues" evidence="2">
    <location>
        <begin position="178"/>
        <end position="195"/>
    </location>
</feature>
<feature type="region of interest" description="Disordered" evidence="2">
    <location>
        <begin position="4190"/>
        <end position="4209"/>
    </location>
</feature>
<feature type="compositionally biased region" description="Polar residues" evidence="2">
    <location>
        <begin position="4907"/>
        <end position="4922"/>
    </location>
</feature>
<name>A0A401RL00_CHIPU</name>
<proteinExistence type="inferred from homology"/>
<feature type="domain" description="SPATA31" evidence="3">
    <location>
        <begin position="3508"/>
        <end position="3634"/>
    </location>
</feature>
<feature type="domain" description="SPATA31" evidence="3">
    <location>
        <begin position="2356"/>
        <end position="2461"/>
    </location>
</feature>
<comment type="caution">
    <text evidence="4">The sequence shown here is derived from an EMBL/GenBank/DDBJ whole genome shotgun (WGS) entry which is preliminary data.</text>
</comment>
<evidence type="ECO:0000256" key="1">
    <source>
        <dbReference type="ARBA" id="ARBA00035009"/>
    </source>
</evidence>
<feature type="region of interest" description="Disordered" evidence="2">
    <location>
        <begin position="902"/>
        <end position="941"/>
    </location>
</feature>
<feature type="compositionally biased region" description="Basic residues" evidence="2">
    <location>
        <begin position="983"/>
        <end position="994"/>
    </location>
</feature>
<feature type="compositionally biased region" description="Basic residues" evidence="2">
    <location>
        <begin position="753"/>
        <end position="762"/>
    </location>
</feature>
<protein>
    <recommendedName>
        <fullName evidence="3">SPATA31 domain-containing protein</fullName>
    </recommendedName>
</protein>
<feature type="domain" description="SPATA31" evidence="3">
    <location>
        <begin position="4062"/>
        <end position="4215"/>
    </location>
</feature>
<sequence>MWLRLLELLGLEPAPESSTWSWWWQSWWGMGSWWWTSWWRAEPPPKSHFTIFSEVVVDLVSLLWTTNLGIVTSVCAGLVVSVCLLALLTVHLSRYLRSRKGKMTSSTTGSMKSAKSTTPRSQCRKHVFRKRLKKSEINRRTAINESTETEQEMEMEKSVPLHRHRRSCNSTRKRQRNAKGDHNKSEFEKSKDALTEKGALNERAALDESTSEMPFSDHHNCPSCKDISTASLDSLTSEKQSYKKSRSVSYNSSRYSALKGDGKDCLASPDFKQQSLKQDLVRMHTSVGTNTSDQFSSEEIWRTTPSVTWTSADEQCTVMNKPADMNNSEARSKPEMKETEYSTYEYERYSISPSESRKDETIMSKITCGEDVKMANSQPSSPGPSLSYGSQITKSTYNTEASMRKTQSVNVKQEAPCCTIQHQDYYTRSPVSTPGLEAISYCISDGYSSFTHLDNQWSPDSSWTAGANVNTVLGNTHFNMYETITEVETASCMPSSRPASPTGQTSLASRSIIDEINKVPVQNDFINNSYINDIQETVLPDTEVNQMESLGVSEVKDQLPLPDISYLEEHEMYELASNADFYVYPCIQEVATLTKENVEKFELLQLQHDLQSVLPPVTEELKNTEKSQQVSGNVHQMKGLIYQTLPSPVPNLNENQITSLELNVAHMALENQWGLPYVHKVALATMLPPQSPLPKSSYLEPVIKEVETPVLTENEVYALEFNLQMRIGMHQWRPTSIKKVNSADPTNATKTKSNLKKPKRRKPTRLKLKLERKVAQDSDSLPYIEKCTEGSDALVEVKKEEFETSVINSEHLSHIEMTPAIDKVKSDEVIIEEVDAAQFDIDKVKSDEVIIEEVDAAQLNIEYLESHPERNVFQHTSYCFENEEQQFEEMSSYHLQNEVIKPETSQQTISTDELSKTEAEHTPSLAPVNDSILQNDDSTYGNISESQVNQLSKTVKKDDIPLNVENKTTLVVQASVPSDSNRKKYRRKSKRKAKVASPASSINTNKSANLKSQSLDEEQVPPSVTQAMDRKEINCFDEIRTDRAQCTKQPTTSSSHPSLLFGRSGSPDIALPIQKVQNVMSEPNIYVAEKQFEIPSGVQKSFTSVHVNKITSTDILPLNKTTPRPRPQGVPIIEQDTVDCLEMNLKQRLIPHPWEYPTSCESSMNMMTSEESLITKASDANIESTGIESSFIDDKTRDSLEWHITQKKLEHSWDSSTNFHKSTEVSIASSTKLVSSLPSLNNTAVVTTESSFITSEHETIVEMNVINRITSNEQDHPEFIQQSLDEFNVPTPLCLENVDRNDSAINNCDIPYPLNIIPHQDKMFQNERKAMVQAHGSDSGETNILREASCVTRLKPEFKNKLIMCLTKQKVEIKSNCLPNLVSESYKHSYSQTSKKYLPAPIKVGKGYKKPRPLFIPFMERDAIDRLEINLGQKLISNLCGFPTLYEESLEIMIPKAPPISPPIKTCATNIEPIGMDTVFLEDEIRNDLERHIIQIKLQLSWGIPTEIQKSRNEFIPAAPKLVCSQLNPQPCSDLVIVLTDLAFISNEHEKMLEINMKKKIINRRRGLLPKVVQRSLINFMDFSLIKDLIAHSDIAKRTKSSCSSNEHHKTLKHTKKLVLRKHKSSRKNRELRKIEFKDKLEMCVAKQCLDIKMDYLPDIVKEMYKVTYPKQSKKSLPKLIAPSRHNKKLRPHYIPFVEQDAVHRLEMNLKHKQISHLWGLETLNEMSLEMMVPQEIPLPPAIKATDAKILLTAMKTDFISNKARSILEWHITQKKLECNWGFPLHIQRSQEAFIPPPPKLILSQFNRWPDFDVKVLPTELAFLDVACNKKLDLNVKKRIINHHWGLPKLVLSSLERFMPPAPKIKSTKPQLENSGKNKVVLSSKAGTVRSKSNLLQLKGAKLSAPFSEQAVKLMKGKRKRMPSMLDSLNSEHKNQLDMCLTKQCLEIKQGNIPAIVQEFYKNTYPSTRKKPLPKLLAPGEGFKKARQSYIPFVEQDAINHLEMNLKIKHMSHLWGFQTLYEESLELMIPKAPPVFPALKAHKGQIVPVSMETTFISKEVRSNLEWHVTQKTLQHSWGIPSHYRKSLEAFIPVAPKLVPSQLSPQADSLVIITLNELPFLDVGICKALELTIRKKIINQRWGLPKFIQSSLRNFMAPAPLMNQSLIQSKTIIRKKSKASNIEIENYKTSFQQKAFVKAQRDDSSSAQCQRNRSSSKTTKLGELKPEDKNRLEVCLMKQHLEIRMDCLPEMVKSYYKNTYYSTSKKPVPQLNIPQNGFKKRRPSYMSFIEQNIVSNLELNLKHKQLNNLLGIKTLTDESMEMMIPEAPPVPPPIKAIETQIEPVGVEINFSEDEIRKDLERHITQKRLQQTWGLPFHIQRSQEAFILPAPKLVLSALNPQPDFHFVFAPSELPFINKEQKKMFELSIRKRVINRKLGLPKAILSSLSNFMVPAPSMKDLTQKTEIIKDQDLLSNSSIEKVNSEVSSSDTFQLHVGKNTFLSQYYREIKSSNQVADFKIVLKQEHLDRLAICLTKQSLQIKMHSIPEMVKEMYKNTYPAQVKKPLPKLIAPGRGFKRSRSKYISFIEQESVARLELNLKHKQIMHLWSLETPYEMSVEMQIPKGPNTFPVLESNGVQIEPVGMEVTFIDSDVRDRLEQHIIRRKLENNWGLPTHIQRSIDSFIPFAPKLVPSMLNPCHVDVVVDTTAELLLISADVRKRLEMNTKKKIINKKWGLPKLIQSSVRDFAPVPSLKGHIKQSERMKGSKTLEHTDAKSRMKVRHKKEKFPSLNCQNVYKTANLKKKSALPDFVNLEPECEDKINMCLLKQVLDIKTYYLPDIVQESYDRAYPTASKKVLPKFGVSNERCKKQRPWCLPFVEQGAINHLELNLKHRQIVHNWKLETLYDESMKMMIPKAPPLPPAIKASEAKVEPVGMESTFIELDIRDKIEWHITQKKLQQNWTLPQHIQMSAEMFIPPAPRLIPSQLNQQLSLSVVVAPTELTFLSKEHKKLLERNTKKKVINHRWGLPVLIQSSLTNFMALSLLRKDLVPQSEIREANKTGPTIISTTRKTKIHLQLHKKAMMSLQYKKNCKGTKLSKTSEMAVLSNFKQETADKLDMCLRRLHLEINLQCVPEIVKDSYKQSYPSASKKPLRKIIAPGQGCKRSRSLYIAFIEQDAVNRLELNLKHKLIYHNWGLATPTDESMEMMIAKGSPLPPAIKSSGAEIEHVGRETAFLDNKVRENFENHVIQQKLQETWGLPLNIQRSEEAFIPIAPKLIPSQLNQRPTFSIVVAPTELQFLRDEQKRILEMNIKKKIINHKWGLPKLIQLSLNKFMGTAPNVSNNIDHKENKMVLHNTFTSIRRGKFFALQNEKTSRSKKTKKTDKDLFLASFQPELKQKLEICLTKLSLDIKTGCLPEMVKEFYKNTYPPQSKKPLPKLIAPGKGIKKRRPHCLPFVEQGAIHQLELNLKHKLIAHLCKFPNLFEESVERMICKAPPVPPDIKAKNDVICPVQMETRFIEDEVRSRLEWHITQKKLQHNWGLPLLILRSQEAFIPPAPKLIPSDLKPQPGYSRIFVSSELVLSSEHQKKLERNVRKRIINNRWGLPKVVQNSLSNFMASIAQTSEAVERNKVSSTDIHVKNRKIDSSINMFLQSKKMKLPLNQSQKGNGNLKPYSAAEIYLSAKLSQESKDMLEICLTKQSLEIKNGCLPETVKEMYKATYPPKSKKPLPKPIAPGKGVKKPRLLYLPFIEQSIVNVLESNLKHKQLAHLWGFPTQYEESAAMMIPEAPPEHPAIKASGAQIEFVGKETTFLDNKIKDRLEWHIAQKKLQHNWGFPLYIQRSQENFIPPAPKLIPFHVMSEPCFVTIYTPTKVPFLSIEHQKLLELNTRKRAINCKWGLPKAVQLSLNSFIPVPPQTDGLILDSEHQTEPIPIMPTTSDSVTQLRRKFVSPNEDNSYEVFSSDNQMVICKTVIEFCLMKQCLEIKMKNLPKLVTDAYCGPYAEVQKKILPKTILPGKGFKKRRSTYMPFIEQEVVDRLELNLMHKQITHQWGFLTLYEESLEMMIPVAPPLPPRIKASGAQIEPVGMENNFIENEIRDRLELHITQKKLQYNWGLPLRIQRSLEVFIPPAPKFIPIQVNSQPDFSVVVAPSELAFLTEGHRQTLNRNIKKRIINNKWGLPKVITSSLRQFMAPTPDDKDFMQPPEHCKRRSNSSNLGKNYKVYSQSSHLRLKGGKSSSQYETDEMNLNKVKEIAMNIILRSQYKETLNISLTRQCLEIKIGCLPELVKGLYKCTYPTARKKPLSKLIAPGRGFKKPRVRYIPFMRQDDIDLIEMNLKHRQLSYLCGFETLYDKSMGMMIPKGPPLPPSIKPKGVQMEHSPQPTTAFSDGVKECLEWHILQKKLQHTWGLPSHIQKSTEAFIPPAPKLVVTQLNPQPCFEIVIAPAELEFISDEHKKALEINIKKRIINHRWGLPKLIQSSFNEFMTPPPPIWDFIQQIIIKKNCGARCRTVRLSNDCKMTSSQHASLLTKEQKSTFHHGNLKRSVKVKKKERRMPPLAVFRPEYSDKLNMCLLKQSLSIKLDCLPELVTDLYKQTYPPALKRSLPKLKTHVNGIKKTRLPYILFAEQDIIHHLDMNLKHKQINYLWGVATIFDKSMEMMIPRAPSLFPAIKPNEAKIEHKVPYADCEEIFSKSSRDIDNDVPCSEELTQEEQNHIQENARHGYVKIVAGAIVNNQNEEQKAKVDLSEINCAQSTPTKLDNTLQNRIIVPSQDPDDGNYLSVSDEELHAAYCENLNKSYHTSRTYVAKKKCKKTFQNLYSSQTKPDKNLMKSKAKFSKQDCQRPRTTKHKKEGTKSELSNENILLVRPPAEPCQSETDEKEKSSSFSSNCDQAESPVSTRETSHSCRHDEGPSQSSTANSLGCQQASSHEESSFATNKDCEVYYQCESPLSSHTKQ</sequence>
<feature type="domain" description="SPATA31" evidence="3">
    <location>
        <begin position="2652"/>
        <end position="2800"/>
    </location>
</feature>
<feature type="domain" description="SPATA31" evidence="3">
    <location>
        <begin position="1756"/>
        <end position="1885"/>
    </location>
</feature>
<dbReference type="PANTHER" id="PTHR21859:SF12">
    <property type="entry name" value="SPERMATOGENESIS-ASSOCIATED PROTEIN 31D1"/>
    <property type="match status" value="1"/>
</dbReference>
<feature type="compositionally biased region" description="Basic and acidic residues" evidence="2">
    <location>
        <begin position="4896"/>
        <end position="4906"/>
    </location>
</feature>
<feature type="domain" description="SPATA31" evidence="3">
    <location>
        <begin position="1455"/>
        <end position="1687"/>
    </location>
</feature>
<feature type="region of interest" description="Disordered" evidence="2">
    <location>
        <begin position="1601"/>
        <end position="1625"/>
    </location>
</feature>
<feature type="compositionally biased region" description="Basic residues" evidence="2">
    <location>
        <begin position="1610"/>
        <end position="1625"/>
    </location>
</feature>
<feature type="compositionally biased region" description="Polar residues" evidence="2">
    <location>
        <begin position="743"/>
        <end position="752"/>
    </location>
</feature>
<organism evidence="4 5">
    <name type="scientific">Chiloscyllium punctatum</name>
    <name type="common">Brownbanded bambooshark</name>
    <name type="synonym">Hemiscyllium punctatum</name>
    <dbReference type="NCBI Taxonomy" id="137246"/>
    <lineage>
        <taxon>Eukaryota</taxon>
        <taxon>Metazoa</taxon>
        <taxon>Chordata</taxon>
        <taxon>Craniata</taxon>
        <taxon>Vertebrata</taxon>
        <taxon>Chondrichthyes</taxon>
        <taxon>Elasmobranchii</taxon>
        <taxon>Galeomorphii</taxon>
        <taxon>Galeoidea</taxon>
        <taxon>Orectolobiformes</taxon>
        <taxon>Hemiscylliidae</taxon>
        <taxon>Chiloscyllium</taxon>
    </lineage>
</organism>
<reference evidence="4 5" key="1">
    <citation type="journal article" date="2018" name="Nat. Ecol. Evol.">
        <title>Shark genomes provide insights into elasmobranch evolution and the origin of vertebrates.</title>
        <authorList>
            <person name="Hara Y"/>
            <person name="Yamaguchi K"/>
            <person name="Onimaru K"/>
            <person name="Kadota M"/>
            <person name="Koyanagi M"/>
            <person name="Keeley SD"/>
            <person name="Tatsumi K"/>
            <person name="Tanaka K"/>
            <person name="Motone F"/>
            <person name="Kageyama Y"/>
            <person name="Nozu R"/>
            <person name="Adachi N"/>
            <person name="Nishimura O"/>
            <person name="Nakagawa R"/>
            <person name="Tanegashima C"/>
            <person name="Kiyatake I"/>
            <person name="Matsumoto R"/>
            <person name="Murakumo K"/>
            <person name="Nishida K"/>
            <person name="Terakita A"/>
            <person name="Kuratani S"/>
            <person name="Sato K"/>
            <person name="Hyodo S Kuraku.S."/>
        </authorList>
    </citation>
    <scope>NUCLEOTIDE SEQUENCE [LARGE SCALE GENOMIC DNA]</scope>
</reference>
<feature type="region of interest" description="Disordered" evidence="2">
    <location>
        <begin position="138"/>
        <end position="197"/>
    </location>
</feature>
<feature type="domain" description="SPATA31" evidence="3">
    <location>
        <begin position="2943"/>
        <end position="3033"/>
    </location>
</feature>
<feature type="region of interest" description="Disordered" evidence="2">
    <location>
        <begin position="2200"/>
        <end position="2223"/>
    </location>
</feature>
<dbReference type="PANTHER" id="PTHR21859">
    <property type="entry name" value="ACROSOME-SPECIFIC PROTEIN"/>
    <property type="match status" value="1"/>
</dbReference>
<dbReference type="Pfam" id="PF14650">
    <property type="entry name" value="FAM75"/>
    <property type="match status" value="11"/>
</dbReference>
<feature type="domain" description="SPATA31" evidence="3">
    <location>
        <begin position="2055"/>
        <end position="2170"/>
    </location>
</feature>
<feature type="domain" description="SPATA31" evidence="3">
    <location>
        <begin position="3785"/>
        <end position="3904"/>
    </location>
</feature>
<feature type="region of interest" description="Disordered" evidence="2">
    <location>
        <begin position="738"/>
        <end position="762"/>
    </location>
</feature>
<dbReference type="InterPro" id="IPR039509">
    <property type="entry name" value="SPATA31"/>
</dbReference>
<feature type="domain" description="SPATA31" evidence="3">
    <location>
        <begin position="3209"/>
        <end position="3407"/>
    </location>
</feature>
<accession>A0A401RL00</accession>
<evidence type="ECO:0000313" key="4">
    <source>
        <dbReference type="EMBL" id="GCC18833.1"/>
    </source>
</evidence>
<gene>
    <name evidence="4" type="ORF">chiPu_0018084</name>
</gene>
<feature type="compositionally biased region" description="Polar residues" evidence="2">
    <location>
        <begin position="931"/>
        <end position="941"/>
    </location>
</feature>
<evidence type="ECO:0000313" key="5">
    <source>
        <dbReference type="Proteomes" id="UP000287033"/>
    </source>
</evidence>
<keyword evidence="5" id="KW-1185">Reference proteome</keyword>
<dbReference type="EMBL" id="BEZZ01001462">
    <property type="protein sequence ID" value="GCC18833.1"/>
    <property type="molecule type" value="Genomic_DNA"/>
</dbReference>
<dbReference type="OrthoDB" id="9943408at2759"/>
<feature type="compositionally biased region" description="Polar residues" evidence="2">
    <location>
        <begin position="903"/>
        <end position="912"/>
    </location>
</feature>
<evidence type="ECO:0000256" key="2">
    <source>
        <dbReference type="SAM" id="MobiDB-lite"/>
    </source>
</evidence>
<evidence type="ECO:0000259" key="3">
    <source>
        <dbReference type="Pfam" id="PF14650"/>
    </source>
</evidence>
<feature type="compositionally biased region" description="Basic residues" evidence="2">
    <location>
        <begin position="160"/>
        <end position="177"/>
    </location>
</feature>
<feature type="region of interest" description="Disordered" evidence="2">
    <location>
        <begin position="973"/>
        <end position="1024"/>
    </location>
</feature>
<comment type="similarity">
    <text evidence="1">Belongs to the SPATA31 family.</text>
</comment>
<feature type="compositionally biased region" description="Polar residues" evidence="2">
    <location>
        <begin position="4879"/>
        <end position="4895"/>
    </location>
</feature>
<feature type="compositionally biased region" description="Polar residues" evidence="2">
    <location>
        <begin position="1002"/>
        <end position="1013"/>
    </location>
</feature>
<dbReference type="Proteomes" id="UP000287033">
    <property type="component" value="Unassembled WGS sequence"/>
</dbReference>
<feature type="domain" description="SPATA31" evidence="3">
    <location>
        <begin position="4359"/>
        <end position="4528"/>
    </location>
</feature>